<feature type="region of interest" description="Disordered" evidence="1">
    <location>
        <begin position="36"/>
        <end position="76"/>
    </location>
</feature>
<evidence type="ECO:0000256" key="1">
    <source>
        <dbReference type="SAM" id="MobiDB-lite"/>
    </source>
</evidence>
<dbReference type="AlphaFoldDB" id="A0AAD6N0M8"/>
<dbReference type="EMBL" id="JAQJAN010000002">
    <property type="protein sequence ID" value="KAJ5738601.1"/>
    <property type="molecule type" value="Genomic_DNA"/>
</dbReference>
<keyword evidence="3" id="KW-1185">Reference proteome</keyword>
<proteinExistence type="predicted"/>
<gene>
    <name evidence="2" type="ORF">N7493_001756</name>
</gene>
<evidence type="ECO:0000313" key="2">
    <source>
        <dbReference type="EMBL" id="KAJ5738601.1"/>
    </source>
</evidence>
<name>A0AAD6N0M8_9EURO</name>
<comment type="caution">
    <text evidence="2">The sequence shown here is derived from an EMBL/GenBank/DDBJ whole genome shotgun (WGS) entry which is preliminary data.</text>
</comment>
<reference evidence="2" key="2">
    <citation type="submission" date="2023-01" db="EMBL/GenBank/DDBJ databases">
        <authorList>
            <person name="Petersen C."/>
        </authorList>
    </citation>
    <scope>NUCLEOTIDE SEQUENCE</scope>
    <source>
        <strain evidence="2">IBT 17514</strain>
    </source>
</reference>
<protein>
    <submittedName>
        <fullName evidence="2">Uncharacterized protein</fullName>
    </submittedName>
</protein>
<dbReference type="Proteomes" id="UP001215712">
    <property type="component" value="Unassembled WGS sequence"/>
</dbReference>
<accession>A0AAD6N0M8</accession>
<evidence type="ECO:0000313" key="3">
    <source>
        <dbReference type="Proteomes" id="UP001215712"/>
    </source>
</evidence>
<reference evidence="2" key="1">
    <citation type="journal article" date="2023" name="IMA Fungus">
        <title>Comparative genomic study of the Penicillium genus elucidates a diverse pangenome and 15 lateral gene transfer events.</title>
        <authorList>
            <person name="Petersen C."/>
            <person name="Sorensen T."/>
            <person name="Nielsen M.R."/>
            <person name="Sondergaard T.E."/>
            <person name="Sorensen J.L."/>
            <person name="Fitzpatrick D.A."/>
            <person name="Frisvad J.C."/>
            <person name="Nielsen K.L."/>
        </authorList>
    </citation>
    <scope>NUCLEOTIDE SEQUENCE</scope>
    <source>
        <strain evidence="2">IBT 17514</strain>
    </source>
</reference>
<organism evidence="2 3">
    <name type="scientific">Penicillium malachiteum</name>
    <dbReference type="NCBI Taxonomy" id="1324776"/>
    <lineage>
        <taxon>Eukaryota</taxon>
        <taxon>Fungi</taxon>
        <taxon>Dikarya</taxon>
        <taxon>Ascomycota</taxon>
        <taxon>Pezizomycotina</taxon>
        <taxon>Eurotiomycetes</taxon>
        <taxon>Eurotiomycetidae</taxon>
        <taxon>Eurotiales</taxon>
        <taxon>Aspergillaceae</taxon>
        <taxon>Penicillium</taxon>
    </lineage>
</organism>
<feature type="compositionally biased region" description="Basic and acidic residues" evidence="1">
    <location>
        <begin position="49"/>
        <end position="61"/>
    </location>
</feature>
<sequence length="649" mass="72856">MTTAAQLFRSTSRGSDFELAYASPIILIAKGADKPSIERHNSKKNRPRSILDEEGKIGNDGRKRRSQGSSDDEGNLTIDGLCNEDLRVGGPCLCSIPLSTTILPDQNPLSSLFLHKSSNGQHIGTLIDSILASMSIRLYSSWVRGESISLCLRQSQYKPEPHPVPTIVITATRQEINDTWLQAVRQILSLLREENFGDVSVEINDPQALDPPYTSPIQPDDAIYRDWDPVLAKILTSIDLQDILTIGCYRRGRSSDTSENAPTVLLMVDTTSRQSWKPTRDSIAQILTHFSLPMVAVEVVKDKINILYRESGFKQEILNAHAVPGEPIAALKNQNASGTLESLWHRFALTCFHVIDIEDIDIDVDQDVAAIKKWRKNGFSLFDYKKSARESVVLARNVKVSHPSLLSRNEQDKLHRGVIRDIRTSSAYEEALTLRNQGLFDQLSEKKKERFHLLEQRIKNSETNMNYTTNFFGRSQNILGTVSAGSGFRTIERYTMEGKTYSTHVDWAIISIDRHWKVSNKLDNETGLWELASAENLQDLEVGPDENRKLQFEGYRSGRKTVLYNALKVARIKSQTEGGGYPLSRWSTVPPATRGDSGALLFRDIGQDVVGMIFAGAEINKIAYFTRIDDLCEDIMKSTGAIGFRMYDQ</sequence>